<reference evidence="2" key="1">
    <citation type="submission" date="2017-02" db="EMBL/GenBank/DDBJ databases">
        <authorList>
            <person name="Varghese N."/>
            <person name="Submissions S."/>
        </authorList>
    </citation>
    <scope>NUCLEOTIDE SEQUENCE [LARGE SCALE GENOMIC DNA]</scope>
    <source>
        <strain evidence="2">ATCC 700200</strain>
    </source>
</reference>
<dbReference type="RefSeq" id="WP_176159682.1">
    <property type="nucleotide sequence ID" value="NZ_FUYE01000049.1"/>
</dbReference>
<dbReference type="EMBL" id="FUYE01000049">
    <property type="protein sequence ID" value="SKB09676.1"/>
    <property type="molecule type" value="Genomic_DNA"/>
</dbReference>
<gene>
    <name evidence="1" type="ORF">SAMN02745166_05173</name>
</gene>
<evidence type="ECO:0000313" key="1">
    <source>
        <dbReference type="EMBL" id="SKB09676.1"/>
    </source>
</evidence>
<protein>
    <submittedName>
        <fullName evidence="1">Uncharacterized protein</fullName>
    </submittedName>
</protein>
<keyword evidence="2" id="KW-1185">Reference proteome</keyword>
<name>A0A1T4Z6V8_9BACT</name>
<evidence type="ECO:0000313" key="2">
    <source>
        <dbReference type="Proteomes" id="UP000190774"/>
    </source>
</evidence>
<organism evidence="1 2">
    <name type="scientific">Prosthecobacter debontii</name>
    <dbReference type="NCBI Taxonomy" id="48467"/>
    <lineage>
        <taxon>Bacteria</taxon>
        <taxon>Pseudomonadati</taxon>
        <taxon>Verrucomicrobiota</taxon>
        <taxon>Verrucomicrobiia</taxon>
        <taxon>Verrucomicrobiales</taxon>
        <taxon>Verrucomicrobiaceae</taxon>
        <taxon>Prosthecobacter</taxon>
    </lineage>
</organism>
<feature type="non-terminal residue" evidence="1">
    <location>
        <position position="1"/>
    </location>
</feature>
<sequence>DRRGRDLRLEGAALILRHTQAAAEQDGGVLSGLLENDINQRRWSLFFKDVNPRKPAPGPEHGMVHTGAKIFGNRLFWGQLKSAFHGGSRRLCSWHWRPYEEIEHEGCTYRALPGYAFGVTSTAIVPRFRPPTRYKARHLDSLKLICNATGFIQAIERGIQQGLI</sequence>
<accession>A0A1T4Z6V8</accession>
<dbReference type="AlphaFoldDB" id="A0A1T4Z6V8"/>
<dbReference type="Proteomes" id="UP000190774">
    <property type="component" value="Unassembled WGS sequence"/>
</dbReference>
<proteinExistence type="predicted"/>